<keyword evidence="5 7" id="KW-0456">Lyase</keyword>
<keyword evidence="3" id="KW-0210">Decarboxylase</keyword>
<evidence type="ECO:0000313" key="8">
    <source>
        <dbReference type="EMBL" id="SIS41175.1"/>
    </source>
</evidence>
<accession>A0A1N7IVR3</accession>
<dbReference type="GO" id="GO:0019752">
    <property type="term" value="P:carboxylic acid metabolic process"/>
    <property type="evidence" value="ECO:0007669"/>
    <property type="project" value="InterPro"/>
</dbReference>
<dbReference type="PANTHER" id="PTHR45677">
    <property type="entry name" value="GLUTAMATE DECARBOXYLASE-RELATED"/>
    <property type="match status" value="1"/>
</dbReference>
<dbReference type="PANTHER" id="PTHR45677:SF8">
    <property type="entry name" value="CYSTEINE SULFINIC ACID DECARBOXYLASE"/>
    <property type="match status" value="1"/>
</dbReference>
<keyword evidence="4 6" id="KW-0663">Pyridoxal phosphate</keyword>
<evidence type="ECO:0000256" key="3">
    <source>
        <dbReference type="ARBA" id="ARBA00022793"/>
    </source>
</evidence>
<dbReference type="GO" id="GO:0016831">
    <property type="term" value="F:carboxy-lyase activity"/>
    <property type="evidence" value="ECO:0007669"/>
    <property type="project" value="UniProtKB-KW"/>
</dbReference>
<evidence type="ECO:0000256" key="4">
    <source>
        <dbReference type="ARBA" id="ARBA00022898"/>
    </source>
</evidence>
<comment type="cofactor">
    <cofactor evidence="1 6 7">
        <name>pyridoxal 5'-phosphate</name>
        <dbReference type="ChEBI" id="CHEBI:597326"/>
    </cofactor>
</comment>
<dbReference type="Proteomes" id="UP000185639">
    <property type="component" value="Unassembled WGS sequence"/>
</dbReference>
<dbReference type="GO" id="GO:0030170">
    <property type="term" value="F:pyridoxal phosphate binding"/>
    <property type="evidence" value="ECO:0007669"/>
    <property type="project" value="InterPro"/>
</dbReference>
<dbReference type="GO" id="GO:0005737">
    <property type="term" value="C:cytoplasm"/>
    <property type="evidence" value="ECO:0007669"/>
    <property type="project" value="TreeGrafter"/>
</dbReference>
<dbReference type="AlphaFoldDB" id="A0A1N7IVR3"/>
<proteinExistence type="inferred from homology"/>
<evidence type="ECO:0000256" key="1">
    <source>
        <dbReference type="ARBA" id="ARBA00001933"/>
    </source>
</evidence>
<dbReference type="CDD" id="cd06450">
    <property type="entry name" value="DOPA_deC_like"/>
    <property type="match status" value="1"/>
</dbReference>
<dbReference type="SUPFAM" id="SSF53383">
    <property type="entry name" value="PLP-dependent transferases"/>
    <property type="match status" value="1"/>
</dbReference>
<protein>
    <submittedName>
        <fullName evidence="8">L-2,4-diaminobutyrate decarboxylase</fullName>
    </submittedName>
</protein>
<comment type="similarity">
    <text evidence="2 7">Belongs to the group II decarboxylase family.</text>
</comment>
<gene>
    <name evidence="8" type="ORF">SAMN05421686_10153</name>
</gene>
<dbReference type="InterPro" id="IPR015424">
    <property type="entry name" value="PyrdxlP-dep_Trfase"/>
</dbReference>
<organism evidence="8 9">
    <name type="scientific">Thalassolituus maritimus</name>
    <dbReference type="NCBI Taxonomy" id="484498"/>
    <lineage>
        <taxon>Bacteria</taxon>
        <taxon>Pseudomonadati</taxon>
        <taxon>Pseudomonadota</taxon>
        <taxon>Gammaproteobacteria</taxon>
        <taxon>Oceanospirillales</taxon>
        <taxon>Oceanospirillaceae</taxon>
        <taxon>Thalassolituus</taxon>
    </lineage>
</organism>
<dbReference type="RefSeq" id="WP_076513201.1">
    <property type="nucleotide sequence ID" value="NZ_FTOH01000001.1"/>
</dbReference>
<evidence type="ECO:0000256" key="5">
    <source>
        <dbReference type="ARBA" id="ARBA00023239"/>
    </source>
</evidence>
<dbReference type="PRINTS" id="PR00800">
    <property type="entry name" value="YHDCRBOXLASE"/>
</dbReference>
<dbReference type="Pfam" id="PF00282">
    <property type="entry name" value="Pyridoxal_deC"/>
    <property type="match status" value="1"/>
</dbReference>
<evidence type="ECO:0000256" key="7">
    <source>
        <dbReference type="RuleBase" id="RU000382"/>
    </source>
</evidence>
<dbReference type="STRING" id="484498.SAMN05421686_10153"/>
<sequence>MQNDPSLAFSWCAESGLSALTPLPMFRSCLAESYQQRTHEAVSLVKRHLESVSQPFSGVTPAELSPEVRDIDLSQPLASSSDVLDELSRVYLRDAVYFHHPRYVAHLNCPVALPAVTAETIQAAINTSVDTWDQSAGATLIEQKLVDWTIGRIGLGENADGIFTSGGTQSNLMGMLLARDNYALRYLGGYSIKEKGLPACAHRFRIFTSEYSHFSVCKAAAMLGLGYDSVVPVAGDSAFRMDVKALSEAIHDAQMQDLIPLAVVATAGTTDFGSVDPLPAIAEICEQNHIWMHVDAAYGCGLLVSQKYNSLIGGIEFADSVTVDFHKSFFQPVACSGFFARDKSHLNVVTHHADYLNPLSAAQEGTPDLVNKSIQTTRRFDALKLWMTLREVGAEGIGKEFDAVIDSARAFHRWMETLEDVECLHEPSISAIVFRYLPANATEGDTLNECNRQIRKALFSGGAALIAGTKVKGAQYLKFTVLNSETSMEDIQYIIGQIRTIGAGLWERLNAADVNSVESSK</sequence>
<name>A0A1N7IVR3_9GAMM</name>
<dbReference type="Gene3D" id="3.90.1150.170">
    <property type="match status" value="1"/>
</dbReference>
<evidence type="ECO:0000256" key="2">
    <source>
        <dbReference type="ARBA" id="ARBA00009533"/>
    </source>
</evidence>
<keyword evidence="9" id="KW-1185">Reference proteome</keyword>
<dbReference type="EMBL" id="FTOH01000001">
    <property type="protein sequence ID" value="SIS41175.1"/>
    <property type="molecule type" value="Genomic_DNA"/>
</dbReference>
<dbReference type="GO" id="GO:0006520">
    <property type="term" value="P:amino acid metabolic process"/>
    <property type="evidence" value="ECO:0007669"/>
    <property type="project" value="InterPro"/>
</dbReference>
<feature type="modified residue" description="N6-(pyridoxal phosphate)lysine" evidence="6">
    <location>
        <position position="327"/>
    </location>
</feature>
<dbReference type="Gene3D" id="3.40.640.10">
    <property type="entry name" value="Type I PLP-dependent aspartate aminotransferase-like (Major domain)"/>
    <property type="match status" value="1"/>
</dbReference>
<dbReference type="OrthoDB" id="9803665at2"/>
<reference evidence="9" key="1">
    <citation type="submission" date="2017-01" db="EMBL/GenBank/DDBJ databases">
        <authorList>
            <person name="Varghese N."/>
            <person name="Submissions S."/>
        </authorList>
    </citation>
    <scope>NUCLEOTIDE SEQUENCE [LARGE SCALE GENOMIC DNA]</scope>
    <source>
        <strain evidence="9">DSM 24913</strain>
    </source>
</reference>
<evidence type="ECO:0000313" key="9">
    <source>
        <dbReference type="Proteomes" id="UP000185639"/>
    </source>
</evidence>
<evidence type="ECO:0000256" key="6">
    <source>
        <dbReference type="PIRSR" id="PIRSR602129-50"/>
    </source>
</evidence>
<dbReference type="InterPro" id="IPR015421">
    <property type="entry name" value="PyrdxlP-dep_Trfase_major"/>
</dbReference>
<dbReference type="InterPro" id="IPR002129">
    <property type="entry name" value="PyrdxlP-dep_de-COase"/>
</dbReference>
<dbReference type="InterPro" id="IPR010977">
    <property type="entry name" value="Aromatic_deC"/>
</dbReference>